<dbReference type="EMBL" id="CP001581">
    <property type="protein sequence ID" value="ACO86544.1"/>
    <property type="molecule type" value="Genomic_DNA"/>
</dbReference>
<reference evidence="1 2" key="1">
    <citation type="submission" date="2008-10" db="EMBL/GenBank/DDBJ databases">
        <title>Genome sequence of Clostridium botulinum A2 Kyoto.</title>
        <authorList>
            <person name="Shrivastava S."/>
            <person name="Brinkac L.M."/>
            <person name="Brown J.L."/>
            <person name="Bruce D."/>
            <person name="Detter C.C."/>
            <person name="Johnson E.A."/>
            <person name="Munk C.A."/>
            <person name="Smith L.A."/>
            <person name="Smith T.J."/>
            <person name="Sutton G."/>
            <person name="Brettin T.S."/>
        </authorList>
    </citation>
    <scope>NUCLEOTIDE SEQUENCE [LARGE SCALE GENOMIC DNA]</scope>
    <source>
        <strain evidence="2">Kyoto / Type A2</strain>
    </source>
</reference>
<dbReference type="RefSeq" id="WP_012705376.1">
    <property type="nucleotide sequence ID" value="NC_012563.1"/>
</dbReference>
<protein>
    <submittedName>
        <fullName evidence="1">Uncharacterized protein</fullName>
    </submittedName>
</protein>
<proteinExistence type="predicted"/>
<evidence type="ECO:0000313" key="1">
    <source>
        <dbReference type="EMBL" id="ACO86544.1"/>
    </source>
</evidence>
<dbReference type="AlphaFoldDB" id="C1FM78"/>
<organism evidence="1 2">
    <name type="scientific">Clostridium botulinum (strain Kyoto / Type A2)</name>
    <dbReference type="NCBI Taxonomy" id="536232"/>
    <lineage>
        <taxon>Bacteria</taxon>
        <taxon>Bacillati</taxon>
        <taxon>Bacillota</taxon>
        <taxon>Clostridia</taxon>
        <taxon>Eubacteriales</taxon>
        <taxon>Clostridiaceae</taxon>
        <taxon>Clostridium</taxon>
    </lineage>
</organism>
<accession>C1FM78</accession>
<evidence type="ECO:0000313" key="2">
    <source>
        <dbReference type="Proteomes" id="UP000001374"/>
    </source>
</evidence>
<dbReference type="eggNOG" id="ENOG50325CQ">
    <property type="taxonomic scope" value="Bacteria"/>
</dbReference>
<sequence length="64" mass="7843">MISIANLDKRICDIEECENTQTYREFIRESEKEFGIYPYPLDQEHVTDEILKDYVYFLDELWCK</sequence>
<gene>
    <name evidence="1" type="ordered locus">CLM_1622</name>
</gene>
<name>C1FM78_CLOBJ</name>
<dbReference type="Proteomes" id="UP000001374">
    <property type="component" value="Chromosome"/>
</dbReference>
<dbReference type="HOGENOM" id="CLU_203245_0_0_9"/>
<dbReference type="KEGG" id="cby:CLM_1622"/>